<dbReference type="RefSeq" id="WP_249655696.1">
    <property type="nucleotide sequence ID" value="NZ_JAMFMA010000001.1"/>
</dbReference>
<evidence type="ECO:0000256" key="4">
    <source>
        <dbReference type="ARBA" id="ARBA00022692"/>
    </source>
</evidence>
<feature type="transmembrane region" description="Helical" evidence="7">
    <location>
        <begin position="324"/>
        <end position="350"/>
    </location>
</feature>
<comment type="similarity">
    <text evidence="2">Belongs to the ABC-4 integral membrane protein family. LolC/E subfamily.</text>
</comment>
<evidence type="ECO:0000256" key="3">
    <source>
        <dbReference type="ARBA" id="ARBA00022475"/>
    </source>
</evidence>
<evidence type="ECO:0000313" key="11">
    <source>
        <dbReference type="Proteomes" id="UP001203607"/>
    </source>
</evidence>
<comment type="subcellular location">
    <subcellularLocation>
        <location evidence="1">Cell membrane</location>
        <topology evidence="1">Multi-pass membrane protein</topology>
    </subcellularLocation>
</comment>
<gene>
    <name evidence="10" type="ORF">M3P19_00730</name>
</gene>
<evidence type="ECO:0000259" key="9">
    <source>
        <dbReference type="Pfam" id="PF12704"/>
    </source>
</evidence>
<dbReference type="Pfam" id="PF12704">
    <property type="entry name" value="MacB_PCD"/>
    <property type="match status" value="1"/>
</dbReference>
<dbReference type="PANTHER" id="PTHR30489:SF0">
    <property type="entry name" value="LIPOPROTEIN-RELEASING SYSTEM TRANSMEMBRANE PROTEIN LOLE"/>
    <property type="match status" value="1"/>
</dbReference>
<name>A0ABT0PM90_9FLAO</name>
<feature type="domain" description="MacB-like periplasmic core" evidence="9">
    <location>
        <begin position="28"/>
        <end position="243"/>
    </location>
</feature>
<proteinExistence type="inferred from homology"/>
<keyword evidence="6 7" id="KW-0472">Membrane</keyword>
<evidence type="ECO:0000256" key="1">
    <source>
        <dbReference type="ARBA" id="ARBA00004651"/>
    </source>
</evidence>
<feature type="transmembrane region" description="Helical" evidence="7">
    <location>
        <begin position="379"/>
        <end position="401"/>
    </location>
</feature>
<dbReference type="Proteomes" id="UP001203607">
    <property type="component" value="Unassembled WGS sequence"/>
</dbReference>
<evidence type="ECO:0000256" key="6">
    <source>
        <dbReference type="ARBA" id="ARBA00023136"/>
    </source>
</evidence>
<comment type="caution">
    <text evidence="10">The sequence shown here is derived from an EMBL/GenBank/DDBJ whole genome shotgun (WGS) entry which is preliminary data.</text>
</comment>
<keyword evidence="11" id="KW-1185">Reference proteome</keyword>
<evidence type="ECO:0000313" key="10">
    <source>
        <dbReference type="EMBL" id="MCL6272509.1"/>
    </source>
</evidence>
<sequence>MNLELFIAKRLITGKEHKISISAPIIKIAIAAIALGIIMMLIAIATGIGLKHKIREKVAAFNGHIQISNFDNNNSDVSIKPVSLNQEFYPEFKDIEGIAHMQAVATKGGIIRTEETFEGILAKGVGKDYDWTAFEEYLVDGRIPDYLNNLNNEVLISRMMANRLQLGVDDTFFSFFLKDGDASRVPNNRRFKIVGIYDSGFEEFDGTYVFVDIRHIQRMNKWEANEIGNFEVFLSDFDQLEQKSNEIYGKTLSILDTQNIKSKYFRIFEWIGLFDFNIALIIGIMIIVGGINMITALLVLILERTQMIGVLKALGSENWSIRKVFLYNAAYLIGIGLLWGNGIGLGLLVLQQKFRWFKFPNPEEYYIEYIPVHIDVPTVVLLNLGVMFLCLLMLLVPSYIITKISPVKAIKFE</sequence>
<evidence type="ECO:0000256" key="7">
    <source>
        <dbReference type="SAM" id="Phobius"/>
    </source>
</evidence>
<feature type="transmembrane region" description="Helical" evidence="7">
    <location>
        <begin position="25"/>
        <end position="50"/>
    </location>
</feature>
<evidence type="ECO:0000256" key="5">
    <source>
        <dbReference type="ARBA" id="ARBA00022989"/>
    </source>
</evidence>
<dbReference type="EMBL" id="JAMFMA010000001">
    <property type="protein sequence ID" value="MCL6272509.1"/>
    <property type="molecule type" value="Genomic_DNA"/>
</dbReference>
<feature type="domain" description="ABC3 transporter permease C-terminal" evidence="8">
    <location>
        <begin position="280"/>
        <end position="406"/>
    </location>
</feature>
<protein>
    <submittedName>
        <fullName evidence="10">FtsX-like permease family protein</fullName>
    </submittedName>
</protein>
<evidence type="ECO:0000256" key="2">
    <source>
        <dbReference type="ARBA" id="ARBA00005236"/>
    </source>
</evidence>
<dbReference type="InterPro" id="IPR003838">
    <property type="entry name" value="ABC3_permease_C"/>
</dbReference>
<dbReference type="Pfam" id="PF02687">
    <property type="entry name" value="FtsX"/>
    <property type="match status" value="1"/>
</dbReference>
<reference evidence="10 11" key="1">
    <citation type="submission" date="2022-05" db="EMBL/GenBank/DDBJ databases">
        <authorList>
            <person name="Park J.-S."/>
        </authorList>
    </citation>
    <scope>NUCLEOTIDE SEQUENCE [LARGE SCALE GENOMIC DNA]</scope>
    <source>
        <strain evidence="10 11">2012CJ35-5</strain>
    </source>
</reference>
<organism evidence="10 11">
    <name type="scientific">Flagellimonas spongiicola</name>
    <dbReference type="NCBI Taxonomy" id="2942208"/>
    <lineage>
        <taxon>Bacteria</taxon>
        <taxon>Pseudomonadati</taxon>
        <taxon>Bacteroidota</taxon>
        <taxon>Flavobacteriia</taxon>
        <taxon>Flavobacteriales</taxon>
        <taxon>Flavobacteriaceae</taxon>
        <taxon>Flagellimonas</taxon>
    </lineage>
</organism>
<dbReference type="InterPro" id="IPR051447">
    <property type="entry name" value="Lipoprotein-release_system"/>
</dbReference>
<evidence type="ECO:0000259" key="8">
    <source>
        <dbReference type="Pfam" id="PF02687"/>
    </source>
</evidence>
<accession>A0ABT0PM90</accession>
<keyword evidence="5 7" id="KW-1133">Transmembrane helix</keyword>
<keyword evidence="3" id="KW-1003">Cell membrane</keyword>
<feature type="transmembrane region" description="Helical" evidence="7">
    <location>
        <begin position="278"/>
        <end position="303"/>
    </location>
</feature>
<dbReference type="PANTHER" id="PTHR30489">
    <property type="entry name" value="LIPOPROTEIN-RELEASING SYSTEM TRANSMEMBRANE PROTEIN LOLE"/>
    <property type="match status" value="1"/>
</dbReference>
<dbReference type="InterPro" id="IPR025857">
    <property type="entry name" value="MacB_PCD"/>
</dbReference>
<keyword evidence="4 7" id="KW-0812">Transmembrane</keyword>